<dbReference type="NCBIfam" id="NF041502">
    <property type="entry name" value="integrase_1"/>
    <property type="match status" value="1"/>
</dbReference>
<evidence type="ECO:0000313" key="3">
    <source>
        <dbReference type="EMBL" id="MDM5263982.1"/>
    </source>
</evidence>
<evidence type="ECO:0000313" key="4">
    <source>
        <dbReference type="Proteomes" id="UP001169066"/>
    </source>
</evidence>
<proteinExistence type="predicted"/>
<dbReference type="PROSITE" id="PS51898">
    <property type="entry name" value="TYR_RECOMBINASE"/>
    <property type="match status" value="1"/>
</dbReference>
<dbReference type="CDD" id="cd00397">
    <property type="entry name" value="DNA_BRE_C"/>
    <property type="match status" value="1"/>
</dbReference>
<keyword evidence="1" id="KW-0233">DNA recombination</keyword>
<dbReference type="Proteomes" id="UP001169066">
    <property type="component" value="Unassembled WGS sequence"/>
</dbReference>
<evidence type="ECO:0000259" key="2">
    <source>
        <dbReference type="PROSITE" id="PS51898"/>
    </source>
</evidence>
<dbReference type="SUPFAM" id="SSF56349">
    <property type="entry name" value="DNA breaking-rejoining enzymes"/>
    <property type="match status" value="1"/>
</dbReference>
<dbReference type="Gene3D" id="1.10.443.10">
    <property type="entry name" value="Intergrase catalytic core"/>
    <property type="match status" value="1"/>
</dbReference>
<dbReference type="InterPro" id="IPR011010">
    <property type="entry name" value="DNA_brk_join_enz"/>
</dbReference>
<evidence type="ECO:0000256" key="1">
    <source>
        <dbReference type="ARBA" id="ARBA00023172"/>
    </source>
</evidence>
<sequence>MKATPKTKTSKHYIPISKTKNGQIFNPNDEIWIFNDISKKHIINFSVLQISQNIKYGLKRIFVWYLQNRAVQHPVNMYNRLKELIQFLFEHYNYDISIITSTHLINYRGTLDAQHEWYLGSLSGFLKKWYEMGYPGVSKDAYSYLNETKFKSNEKGRAVLTMDPYDGPFTDLELENIQSAINNSYANGNISQEDYLLIWLLMVYGSRPIQFAQMKVCDLLSGMVKDNSKEYIIRIPRVKNRKKPRSEFKERLLPPALVKVLFDYRDNIKKTFAGVLDNIEQSPLFPSEDQQRTGEFAYHKSSDTITDQVQKVIDSLNVTSERTGEKIHITPTRFRRTIGTRAAAEGHGELIIAEILDHTDTQNAGVYTQTTPEIIKRIDKAVALQIAPIAQAFAGVIFTDKSQAKRADDPSSDIIDPSIESESNSLGKCGSYGFCGLLAPLACYTCGSFQAWSDAPHEELLITLLKKREELLEITDHRIASVNDNIIFAVAQVVVECQNINARNILEVTQ</sequence>
<feature type="domain" description="Tyr recombinase" evidence="2">
    <location>
        <begin position="164"/>
        <end position="380"/>
    </location>
</feature>
<dbReference type="EMBL" id="JAQIBC010000003">
    <property type="protein sequence ID" value="MDM5263982.1"/>
    <property type="molecule type" value="Genomic_DNA"/>
</dbReference>
<comment type="caution">
    <text evidence="3">The sequence shown here is derived from an EMBL/GenBank/DDBJ whole genome shotgun (WGS) entry which is preliminary data.</text>
</comment>
<dbReference type="RefSeq" id="WP_289401912.1">
    <property type="nucleotide sequence ID" value="NZ_JAQIBC010000003.1"/>
</dbReference>
<dbReference type="InterPro" id="IPR048120">
    <property type="entry name" value="Integrase-like"/>
</dbReference>
<accession>A0ABT7QSB8</accession>
<reference evidence="3" key="1">
    <citation type="submission" date="2023-01" db="EMBL/GenBank/DDBJ databases">
        <title>Sulfurovum sp. XTW-4 genome assembly.</title>
        <authorList>
            <person name="Wang J."/>
        </authorList>
    </citation>
    <scope>NUCLEOTIDE SEQUENCE</scope>
    <source>
        <strain evidence="3">XTW-4</strain>
    </source>
</reference>
<name>A0ABT7QSB8_9BACT</name>
<dbReference type="InterPro" id="IPR002104">
    <property type="entry name" value="Integrase_catalytic"/>
</dbReference>
<dbReference type="Pfam" id="PF00589">
    <property type="entry name" value="Phage_integrase"/>
    <property type="match status" value="1"/>
</dbReference>
<dbReference type="InterPro" id="IPR013762">
    <property type="entry name" value="Integrase-like_cat_sf"/>
</dbReference>
<organism evidence="3 4">
    <name type="scientific">Sulfurovum xiamenensis</name>
    <dbReference type="NCBI Taxonomy" id="3019066"/>
    <lineage>
        <taxon>Bacteria</taxon>
        <taxon>Pseudomonadati</taxon>
        <taxon>Campylobacterota</taxon>
        <taxon>Epsilonproteobacteria</taxon>
        <taxon>Campylobacterales</taxon>
        <taxon>Sulfurovaceae</taxon>
        <taxon>Sulfurovum</taxon>
    </lineage>
</organism>
<protein>
    <submittedName>
        <fullName evidence="3">Site-specific integrase</fullName>
    </submittedName>
</protein>
<gene>
    <name evidence="3" type="ORF">PF327_07195</name>
</gene>
<keyword evidence="4" id="KW-1185">Reference proteome</keyword>